<comment type="cofactor">
    <cofactor evidence="1">
        <name>Mn(2+)</name>
        <dbReference type="ChEBI" id="CHEBI:29035"/>
    </cofactor>
</comment>
<keyword evidence="5" id="KW-0378">Hydrolase</keyword>
<comment type="caution">
    <text evidence="9">The sequence shown here is derived from an EMBL/GenBank/DDBJ whole genome shotgun (WGS) entry which is preliminary data.</text>
</comment>
<dbReference type="InterPro" id="IPR036264">
    <property type="entry name" value="Bact_exopeptidase_dim_dom"/>
</dbReference>
<evidence type="ECO:0000313" key="9">
    <source>
        <dbReference type="EMBL" id="TVU49288.1"/>
    </source>
</evidence>
<proteinExistence type="predicted"/>
<evidence type="ECO:0000313" key="10">
    <source>
        <dbReference type="Proteomes" id="UP000324897"/>
    </source>
</evidence>
<dbReference type="PANTHER" id="PTHR32494">
    <property type="entry name" value="ALLANTOATE DEIMINASE-RELATED"/>
    <property type="match status" value="1"/>
</dbReference>
<evidence type="ECO:0000256" key="5">
    <source>
        <dbReference type="ARBA" id="ARBA00022801"/>
    </source>
</evidence>
<dbReference type="Proteomes" id="UP000324897">
    <property type="component" value="Chromosome 6"/>
</dbReference>
<dbReference type="Gene3D" id="3.40.630.10">
    <property type="entry name" value="Zn peptidases"/>
    <property type="match status" value="2"/>
</dbReference>
<keyword evidence="3" id="KW-0659">Purine metabolism</keyword>
<dbReference type="SUPFAM" id="SSF55031">
    <property type="entry name" value="Bacterial exopeptidase dimerisation domain"/>
    <property type="match status" value="1"/>
</dbReference>
<protein>
    <recommendedName>
        <fullName evidence="11">Peptidase M20 dimerisation domain-containing protein</fullName>
    </recommendedName>
</protein>
<dbReference type="GO" id="GO:0016813">
    <property type="term" value="F:hydrolase activity, acting on carbon-nitrogen (but not peptide) bonds, in linear amidines"/>
    <property type="evidence" value="ECO:0007669"/>
    <property type="project" value="InterPro"/>
</dbReference>
<keyword evidence="8" id="KW-0732">Signal</keyword>
<evidence type="ECO:0000256" key="4">
    <source>
        <dbReference type="ARBA" id="ARBA00022723"/>
    </source>
</evidence>
<sequence>MPPTHVSRLLLLLACLVAASDAAGHDDAAARRTMEAFAGFPSTDDGESPFSVDSEGLQRQIDELASFSDSPAPSVTRVLYSDKDVQARRYIKGIMNQLGLSVREDAVGNIFGRWEGSESGLGAVATGSHVDAIPFSGKYDGVVGVLGALEAISMLKRSGFQPKKSLEVIMFTSEEPTRFGISCLGSRLMAGIEELAQSLIKVVDNQNVSFLEAASSAGYKMHPEDLHSVFLKKDDYSAFIELHIEQGPILEKEGIPIGIVTAIAAPASIKVEFEGNGGHAGAVLMPARNDAGLAAAELALAVEKHVLDSGSIDTVGTVGILQLHPGAINSIPSKSHIEIGRILFPSKQDVIFDRNMAIFQQTRNFLHTDVRDIDEKRRNDVIEKVRQSAAEISKKRGVVLSEFQIINQDPPAQSDKSVIDAMEFAVKQLNLEYKLMISRAYHDSLFMARISPMGMIFIPCYKGYSHKPEEYASPEDMANGVKVLALAMAKLSLE</sequence>
<keyword evidence="10" id="KW-1185">Reference proteome</keyword>
<evidence type="ECO:0000256" key="2">
    <source>
        <dbReference type="ARBA" id="ARBA00011738"/>
    </source>
</evidence>
<gene>
    <name evidence="9" type="ORF">EJB05_00595</name>
</gene>
<dbReference type="GO" id="GO:0046872">
    <property type="term" value="F:metal ion binding"/>
    <property type="evidence" value="ECO:0007669"/>
    <property type="project" value="UniProtKB-KW"/>
</dbReference>
<dbReference type="NCBIfam" id="TIGR01879">
    <property type="entry name" value="hydantase"/>
    <property type="match status" value="1"/>
</dbReference>
<evidence type="ECO:0000256" key="3">
    <source>
        <dbReference type="ARBA" id="ARBA00022631"/>
    </source>
</evidence>
<dbReference type="OrthoDB" id="4676at2759"/>
<evidence type="ECO:0000256" key="8">
    <source>
        <dbReference type="SAM" id="SignalP"/>
    </source>
</evidence>
<comment type="function">
    <text evidence="7">Involved in the catabolism of purine nucleotides. The sequential activity of AAH, UGLYAH and UAH allows a complete purine breakdown without the intermediate generation of urea.</text>
</comment>
<dbReference type="PANTHER" id="PTHR32494:SF19">
    <property type="entry name" value="ALLANTOATE DEIMINASE-RELATED"/>
    <property type="match status" value="1"/>
</dbReference>
<comment type="subunit">
    <text evidence="2">Homodimer.</text>
</comment>
<reference evidence="9 10" key="1">
    <citation type="journal article" date="2019" name="Sci. Rep.">
        <title>A high-quality genome of Eragrostis curvula grass provides insights into Poaceae evolution and supports new strategies to enhance forage quality.</title>
        <authorList>
            <person name="Carballo J."/>
            <person name="Santos B.A.C.M."/>
            <person name="Zappacosta D."/>
            <person name="Garbus I."/>
            <person name="Selva J.P."/>
            <person name="Gallo C.A."/>
            <person name="Diaz A."/>
            <person name="Albertini E."/>
            <person name="Caccamo M."/>
            <person name="Echenique V."/>
        </authorList>
    </citation>
    <scope>NUCLEOTIDE SEQUENCE [LARGE SCALE GENOMIC DNA]</scope>
    <source>
        <strain evidence="10">cv. Victoria</strain>
        <tissue evidence="9">Leaf</tissue>
    </source>
</reference>
<evidence type="ECO:0000256" key="7">
    <source>
        <dbReference type="ARBA" id="ARBA00054221"/>
    </source>
</evidence>
<dbReference type="GO" id="GO:0006144">
    <property type="term" value="P:purine nucleobase metabolic process"/>
    <property type="evidence" value="ECO:0007669"/>
    <property type="project" value="UniProtKB-KW"/>
</dbReference>
<dbReference type="Gramene" id="TVU49288">
    <property type="protein sequence ID" value="TVU49288"/>
    <property type="gene ID" value="EJB05_00595"/>
</dbReference>
<feature type="chain" id="PRO_5023880297" description="Peptidase M20 dimerisation domain-containing protein" evidence="8">
    <location>
        <begin position="23"/>
        <end position="494"/>
    </location>
</feature>
<dbReference type="InterPro" id="IPR002933">
    <property type="entry name" value="Peptidase_M20"/>
</dbReference>
<organism evidence="9 10">
    <name type="scientific">Eragrostis curvula</name>
    <name type="common">weeping love grass</name>
    <dbReference type="NCBI Taxonomy" id="38414"/>
    <lineage>
        <taxon>Eukaryota</taxon>
        <taxon>Viridiplantae</taxon>
        <taxon>Streptophyta</taxon>
        <taxon>Embryophyta</taxon>
        <taxon>Tracheophyta</taxon>
        <taxon>Spermatophyta</taxon>
        <taxon>Magnoliopsida</taxon>
        <taxon>Liliopsida</taxon>
        <taxon>Poales</taxon>
        <taxon>Poaceae</taxon>
        <taxon>PACMAD clade</taxon>
        <taxon>Chloridoideae</taxon>
        <taxon>Eragrostideae</taxon>
        <taxon>Eragrostidinae</taxon>
        <taxon>Eragrostis</taxon>
    </lineage>
</organism>
<feature type="signal peptide" evidence="8">
    <location>
        <begin position="1"/>
        <end position="22"/>
    </location>
</feature>
<dbReference type="Pfam" id="PF01546">
    <property type="entry name" value="Peptidase_M20"/>
    <property type="match status" value="1"/>
</dbReference>
<dbReference type="InterPro" id="IPR010158">
    <property type="entry name" value="Amidase_Cbmase"/>
</dbReference>
<evidence type="ECO:0000256" key="1">
    <source>
        <dbReference type="ARBA" id="ARBA00001936"/>
    </source>
</evidence>
<evidence type="ECO:0008006" key="11">
    <source>
        <dbReference type="Google" id="ProtNLM"/>
    </source>
</evidence>
<dbReference type="CDD" id="cd03884">
    <property type="entry name" value="M20_bAS"/>
    <property type="match status" value="1"/>
</dbReference>
<dbReference type="SUPFAM" id="SSF53187">
    <property type="entry name" value="Zn-dependent exopeptidases"/>
    <property type="match status" value="1"/>
</dbReference>
<accession>A0A5J9WM45</accession>
<dbReference type="AlphaFoldDB" id="A0A5J9WM45"/>
<dbReference type="EMBL" id="RWGY01000002">
    <property type="protein sequence ID" value="TVU49288.1"/>
    <property type="molecule type" value="Genomic_DNA"/>
</dbReference>
<evidence type="ECO:0000256" key="6">
    <source>
        <dbReference type="ARBA" id="ARBA00023211"/>
    </source>
</evidence>
<name>A0A5J9WM45_9POAL</name>
<keyword evidence="4" id="KW-0479">Metal-binding</keyword>
<keyword evidence="6" id="KW-0464">Manganese</keyword>
<dbReference type="FunFam" id="3.40.630.10:FF:000044">
    <property type="entry name" value="Allantoate amidohydrolase"/>
    <property type="match status" value="1"/>
</dbReference>